<feature type="transmembrane region" description="Helical" evidence="12">
    <location>
        <begin position="473"/>
        <end position="495"/>
    </location>
</feature>
<keyword evidence="9" id="KW-0560">Oxidoreductase</keyword>
<evidence type="ECO:0000256" key="3">
    <source>
        <dbReference type="ARBA" id="ARBA00022525"/>
    </source>
</evidence>
<dbReference type="Gene3D" id="1.20.1250.20">
    <property type="entry name" value="MFS general substrate transporter like domains"/>
    <property type="match status" value="1"/>
</dbReference>
<dbReference type="GO" id="GO:0005576">
    <property type="term" value="C:extracellular region"/>
    <property type="evidence" value="ECO:0007669"/>
    <property type="project" value="UniProtKB-SubCell"/>
</dbReference>
<feature type="domain" description="Major facilitator superfamily (MFS) profile" evidence="13">
    <location>
        <begin position="78"/>
        <end position="560"/>
    </location>
</feature>
<dbReference type="PRINTS" id="PR00457">
    <property type="entry name" value="ANPEROXIDASE"/>
</dbReference>
<sequence length="1309" mass="145222">MANIDLINSTWDSGPETLLAIRNDQSVNIGTATKLVGQHVVWVFYCWAYSRSRQPGLYDDTYMHAELDSGNGKFNYLLLLAMLPVCWANVYASTSMSYVLPSAECDLQLSMLDKGLLNSMSFAGMIITSFLWGFIVDAFGRRKIMVYGFLCTAICTLASSFCQASWQLILFKLVDGIVISGPYAALQSYLAEVHCEHLRSQMYMWMGVLFALGNISLSCLAWVIIPHKWQWDLMDGWIEITSWRLFLALCTIPGLAASVALYFFPESPRFLMAKKRHDDALHVFQRIYSINTGKDPSTYPVKFLEEEESSSKVSGVTFKQTVIGSFKQIQPIFLPPNVVTLVLTAFIQCGATIGSNTLRLWMPMLFSMIETYDHTHADGPATTMCNKIGETIYKNVTVAQNATATDVPQCSENVVNATVYINSIVISVASVIGYMIARSLVNIVSKRILMVICFVGAGSCCGVLYWAEDSNGILGISSVFVALSSIGGTIVNNVVVDIFPTSLRTMALSVTMVIGRLGAVIGNLLFPVLFSLDCLGPFIMIGSVCLTGGVMAGSVCTLAVLWVFLQTMGFFGPQNTIGAFKLPFTLENYLAGGKGLPVWEPGQSMIVDTGAYGTKRLPPIDDASLNASVKYATGVLSRMERIEANLVNAGVALAADSPAHSQFVHYYPNDAALEKGLEAMVAIGASAQLTQTHCIRYGLSAIECARYITTVSLGSTSLGTSCNAQQEADCNLDSKYRTLDGSCNNLQNPKWGSAFTAYARLLFPQYADGIQMPRKERGVHSLPNARAVSVALASQDERTDVSKTLALMEWSQFVSNDISYTPIRKMIWTGKAISCCRDGGQWPLPRYIHPDCDAISVSDNDPIYGKHNVRCLNYVRSLPVLRSDCTFGPAEQMNQVSHFLDGSSIYGSTVTRSSEIRLFQGGLLRVNVRNNREYMPVAHDEPASQCSSKNCYLSGDNRANSEPQMAVMQTLWVREHNRIARKLAEVNPDWSDETLYQEARRIVIAEIQHITYKEWLPQLLGKRYTSSIGLNVAGNYSGTPYISYGDPAVSNEVATAALRFLQSLKQGKLRMTDNDRLINNSIKLSDYYYKPRSIEKSDVFDGLIRGLATQTAQKMDLHLVSDISHELYKTSGEVGLDQISLDIQRGRDHGLPGYNHYRKYCGLPSAKSFNDFLDYIPMGTVRKWQELYKRPDDVDLVIGGMAERPVDDALLGPTFRCLLATQFLRARRTDRFFYDSLDQPHPFNIAQLNSLKKVTLARIFCDNGDDITKMQPNVYLKPQEGNELRPCTDFEKIPSIDLFAWAEKAKAYR</sequence>
<keyword evidence="5" id="KW-0349">Heme</keyword>
<evidence type="ECO:0000256" key="2">
    <source>
        <dbReference type="ARBA" id="ARBA00004613"/>
    </source>
</evidence>
<dbReference type="Pfam" id="PF03098">
    <property type="entry name" value="An_peroxidase"/>
    <property type="match status" value="1"/>
</dbReference>
<evidence type="ECO:0000256" key="7">
    <source>
        <dbReference type="ARBA" id="ARBA00022729"/>
    </source>
</evidence>
<evidence type="ECO:0000313" key="15">
    <source>
        <dbReference type="Proteomes" id="UP000215335"/>
    </source>
</evidence>
<evidence type="ECO:0000256" key="6">
    <source>
        <dbReference type="ARBA" id="ARBA00022692"/>
    </source>
</evidence>
<dbReference type="GO" id="GO:0006979">
    <property type="term" value="P:response to oxidative stress"/>
    <property type="evidence" value="ECO:0007669"/>
    <property type="project" value="InterPro"/>
</dbReference>
<keyword evidence="15" id="KW-1185">Reference proteome</keyword>
<dbReference type="InterPro" id="IPR037120">
    <property type="entry name" value="Haem_peroxidase_sf_animal"/>
</dbReference>
<keyword evidence="4" id="KW-0575">Peroxidase</keyword>
<dbReference type="PANTHER" id="PTHR11475:SF125">
    <property type="entry name" value="GH11385P"/>
    <property type="match status" value="1"/>
</dbReference>
<keyword evidence="6 12" id="KW-0812">Transmembrane</keyword>
<dbReference type="PROSITE" id="PS50292">
    <property type="entry name" value="PEROXIDASE_3"/>
    <property type="match status" value="1"/>
</dbReference>
<feature type="transmembrane region" description="Helical" evidence="12">
    <location>
        <begin position="417"/>
        <end position="436"/>
    </location>
</feature>
<dbReference type="GO" id="GO:0022412">
    <property type="term" value="P:cellular process involved in reproduction in multicellular organism"/>
    <property type="evidence" value="ECO:0007669"/>
    <property type="project" value="UniProtKB-ARBA"/>
</dbReference>
<dbReference type="EMBL" id="NNAY01000120">
    <property type="protein sequence ID" value="OXU30782.1"/>
    <property type="molecule type" value="Genomic_DNA"/>
</dbReference>
<reference evidence="14 15" key="1">
    <citation type="journal article" date="2017" name="Curr. Biol.">
        <title>The Evolution of Venom by Co-option of Single-Copy Genes.</title>
        <authorList>
            <person name="Martinson E.O."/>
            <person name="Mrinalini"/>
            <person name="Kelkar Y.D."/>
            <person name="Chang C.H."/>
            <person name="Werren J.H."/>
        </authorList>
    </citation>
    <scope>NUCLEOTIDE SEQUENCE [LARGE SCALE GENOMIC DNA]</scope>
    <source>
        <strain evidence="14 15">Alberta</strain>
        <tissue evidence="14">Whole body</tissue>
    </source>
</reference>
<feature type="transmembrane region" description="Helical" evidence="12">
    <location>
        <begin position="146"/>
        <end position="166"/>
    </location>
</feature>
<evidence type="ECO:0000256" key="12">
    <source>
        <dbReference type="SAM" id="Phobius"/>
    </source>
</evidence>
<feature type="transmembrane region" description="Helical" evidence="12">
    <location>
        <begin position="120"/>
        <end position="139"/>
    </location>
</feature>
<dbReference type="CDD" id="cd09823">
    <property type="entry name" value="peroxinectin_like"/>
    <property type="match status" value="1"/>
</dbReference>
<evidence type="ECO:0000256" key="5">
    <source>
        <dbReference type="ARBA" id="ARBA00022617"/>
    </source>
</evidence>
<comment type="caution">
    <text evidence="14">The sequence shown here is derived from an EMBL/GenBank/DDBJ whole genome shotgun (WGS) entry which is preliminary data.</text>
</comment>
<evidence type="ECO:0000256" key="11">
    <source>
        <dbReference type="ARBA" id="ARBA00023136"/>
    </source>
</evidence>
<feature type="transmembrane region" description="Helical" evidence="12">
    <location>
        <begin position="507"/>
        <end position="532"/>
    </location>
</feature>
<dbReference type="PANTHER" id="PTHR11475">
    <property type="entry name" value="OXIDASE/PEROXIDASE"/>
    <property type="match status" value="1"/>
</dbReference>
<dbReference type="InterPro" id="IPR005828">
    <property type="entry name" value="MFS_sugar_transport-like"/>
</dbReference>
<keyword evidence="10" id="KW-0408">Iron</keyword>
<feature type="transmembrane region" description="Helical" evidence="12">
    <location>
        <begin position="76"/>
        <end position="100"/>
    </location>
</feature>
<dbReference type="PROSITE" id="PS50850">
    <property type="entry name" value="MFS"/>
    <property type="match status" value="1"/>
</dbReference>
<dbReference type="InterPro" id="IPR020846">
    <property type="entry name" value="MFS_dom"/>
</dbReference>
<dbReference type="GO" id="GO:0022857">
    <property type="term" value="F:transmembrane transporter activity"/>
    <property type="evidence" value="ECO:0007669"/>
    <property type="project" value="InterPro"/>
</dbReference>
<dbReference type="SUPFAM" id="SSF103473">
    <property type="entry name" value="MFS general substrate transporter"/>
    <property type="match status" value="1"/>
</dbReference>
<keyword evidence="8 12" id="KW-1133">Transmembrane helix</keyword>
<dbReference type="GO" id="GO:0004601">
    <property type="term" value="F:peroxidase activity"/>
    <property type="evidence" value="ECO:0007669"/>
    <property type="project" value="UniProtKB-KW"/>
</dbReference>
<evidence type="ECO:0000256" key="8">
    <source>
        <dbReference type="ARBA" id="ARBA00022989"/>
    </source>
</evidence>
<evidence type="ECO:0000313" key="14">
    <source>
        <dbReference type="EMBL" id="OXU30782.1"/>
    </source>
</evidence>
<name>A0A232FJD3_9HYME</name>
<dbReference type="GO" id="GO:0020037">
    <property type="term" value="F:heme binding"/>
    <property type="evidence" value="ECO:0007669"/>
    <property type="project" value="InterPro"/>
</dbReference>
<dbReference type="Proteomes" id="UP000215335">
    <property type="component" value="Unassembled WGS sequence"/>
</dbReference>
<organism evidence="14 15">
    <name type="scientific">Trichomalopsis sarcophagae</name>
    <dbReference type="NCBI Taxonomy" id="543379"/>
    <lineage>
        <taxon>Eukaryota</taxon>
        <taxon>Metazoa</taxon>
        <taxon>Ecdysozoa</taxon>
        <taxon>Arthropoda</taxon>
        <taxon>Hexapoda</taxon>
        <taxon>Insecta</taxon>
        <taxon>Pterygota</taxon>
        <taxon>Neoptera</taxon>
        <taxon>Endopterygota</taxon>
        <taxon>Hymenoptera</taxon>
        <taxon>Apocrita</taxon>
        <taxon>Proctotrupomorpha</taxon>
        <taxon>Chalcidoidea</taxon>
        <taxon>Pteromalidae</taxon>
        <taxon>Pteromalinae</taxon>
        <taxon>Trichomalopsis</taxon>
    </lineage>
</organism>
<dbReference type="Pfam" id="PF00083">
    <property type="entry name" value="Sugar_tr"/>
    <property type="match status" value="1"/>
</dbReference>
<dbReference type="FunFam" id="1.10.640.10:FF:000003">
    <property type="entry name" value="chorion peroxidase"/>
    <property type="match status" value="1"/>
</dbReference>
<keyword evidence="5" id="KW-0479">Metal-binding</keyword>
<protein>
    <recommendedName>
        <fullName evidence="13">Major facilitator superfamily (MFS) profile domain-containing protein</fullName>
    </recommendedName>
</protein>
<comment type="subcellular location">
    <subcellularLocation>
        <location evidence="1">Membrane</location>
        <topology evidence="1">Multi-pass membrane protein</topology>
    </subcellularLocation>
    <subcellularLocation>
        <location evidence="2">Secreted</location>
    </subcellularLocation>
</comment>
<feature type="transmembrane region" description="Helical" evidence="12">
    <location>
        <begin position="245"/>
        <end position="264"/>
    </location>
</feature>
<evidence type="ECO:0000256" key="9">
    <source>
        <dbReference type="ARBA" id="ARBA00023002"/>
    </source>
</evidence>
<feature type="transmembrane region" description="Helical" evidence="12">
    <location>
        <begin position="538"/>
        <end position="565"/>
    </location>
</feature>
<dbReference type="InterPro" id="IPR019791">
    <property type="entry name" value="Haem_peroxidase_animal"/>
</dbReference>
<dbReference type="GO" id="GO:0016020">
    <property type="term" value="C:membrane"/>
    <property type="evidence" value="ECO:0007669"/>
    <property type="project" value="UniProtKB-SubCell"/>
</dbReference>
<dbReference type="InterPro" id="IPR010255">
    <property type="entry name" value="Haem_peroxidase_sf"/>
</dbReference>
<evidence type="ECO:0000256" key="10">
    <source>
        <dbReference type="ARBA" id="ARBA00023004"/>
    </source>
</evidence>
<proteinExistence type="predicted"/>
<keyword evidence="11 12" id="KW-0472">Membrane</keyword>
<keyword evidence="7" id="KW-0732">Signal</keyword>
<evidence type="ECO:0000259" key="13">
    <source>
        <dbReference type="PROSITE" id="PS50850"/>
    </source>
</evidence>
<dbReference type="Gene3D" id="1.10.640.10">
    <property type="entry name" value="Haem peroxidase domain superfamily, animal type"/>
    <property type="match status" value="1"/>
</dbReference>
<dbReference type="SUPFAM" id="SSF48113">
    <property type="entry name" value="Heme-dependent peroxidases"/>
    <property type="match status" value="1"/>
</dbReference>
<keyword evidence="3" id="KW-0964">Secreted</keyword>
<dbReference type="InterPro" id="IPR036259">
    <property type="entry name" value="MFS_trans_sf"/>
</dbReference>
<evidence type="ECO:0000256" key="1">
    <source>
        <dbReference type="ARBA" id="ARBA00004141"/>
    </source>
</evidence>
<evidence type="ECO:0000256" key="4">
    <source>
        <dbReference type="ARBA" id="ARBA00022559"/>
    </source>
</evidence>
<feature type="transmembrane region" description="Helical" evidence="12">
    <location>
        <begin position="203"/>
        <end position="225"/>
    </location>
</feature>
<accession>A0A232FJD3</accession>
<dbReference type="STRING" id="543379.A0A232FJD3"/>
<dbReference type="OrthoDB" id="823504at2759"/>
<feature type="transmembrane region" description="Helical" evidence="12">
    <location>
        <begin position="448"/>
        <end position="467"/>
    </location>
</feature>
<feature type="transmembrane region" description="Helical" evidence="12">
    <location>
        <begin position="338"/>
        <end position="358"/>
    </location>
</feature>
<gene>
    <name evidence="14" type="ORF">TSAR_008776</name>
</gene>